<evidence type="ECO:0008006" key="7">
    <source>
        <dbReference type="Google" id="ProtNLM"/>
    </source>
</evidence>
<dbReference type="GO" id="GO:0003735">
    <property type="term" value="F:structural constituent of ribosome"/>
    <property type="evidence" value="ECO:0007669"/>
    <property type="project" value="InterPro"/>
</dbReference>
<organism evidence="5 6">
    <name type="scientific">Peltaster fructicola</name>
    <dbReference type="NCBI Taxonomy" id="286661"/>
    <lineage>
        <taxon>Eukaryota</taxon>
        <taxon>Fungi</taxon>
        <taxon>Dikarya</taxon>
        <taxon>Ascomycota</taxon>
        <taxon>Pezizomycotina</taxon>
        <taxon>Dothideomycetes</taxon>
        <taxon>Dothideomycetes incertae sedis</taxon>
        <taxon>Peltaster</taxon>
    </lineage>
</organism>
<dbReference type="InterPro" id="IPR005290">
    <property type="entry name" value="Ribosomal_uS15_bac-type"/>
</dbReference>
<evidence type="ECO:0000313" key="5">
    <source>
        <dbReference type="EMBL" id="QIW97864.1"/>
    </source>
</evidence>
<feature type="compositionally biased region" description="Polar residues" evidence="4">
    <location>
        <begin position="135"/>
        <end position="147"/>
    </location>
</feature>
<reference evidence="5 6" key="1">
    <citation type="journal article" date="2016" name="Sci. Rep.">
        <title>Peltaster fructicola genome reveals evolution from an invasive phytopathogen to an ectophytic parasite.</title>
        <authorList>
            <person name="Xu C."/>
            <person name="Chen H."/>
            <person name="Gleason M.L."/>
            <person name="Xu J.R."/>
            <person name="Liu H."/>
            <person name="Zhang R."/>
            <person name="Sun G."/>
        </authorList>
    </citation>
    <scope>NUCLEOTIDE SEQUENCE [LARGE SCALE GENOMIC DNA]</scope>
    <source>
        <strain evidence="5 6">LNHT1506</strain>
    </source>
</reference>
<dbReference type="GO" id="GO:0005737">
    <property type="term" value="C:cytoplasm"/>
    <property type="evidence" value="ECO:0007669"/>
    <property type="project" value="UniProtKB-ARBA"/>
</dbReference>
<dbReference type="GO" id="GO:0005840">
    <property type="term" value="C:ribosome"/>
    <property type="evidence" value="ECO:0007669"/>
    <property type="project" value="UniProtKB-KW"/>
</dbReference>
<dbReference type="PANTHER" id="PTHR23321:SF26">
    <property type="entry name" value="SMALL RIBOSOMAL SUBUNIT PROTEIN US15M"/>
    <property type="match status" value="1"/>
</dbReference>
<dbReference type="SMART" id="SM01387">
    <property type="entry name" value="Ribosomal_S15"/>
    <property type="match status" value="1"/>
</dbReference>
<evidence type="ECO:0000256" key="4">
    <source>
        <dbReference type="SAM" id="MobiDB-lite"/>
    </source>
</evidence>
<feature type="region of interest" description="Disordered" evidence="4">
    <location>
        <begin position="71"/>
        <end position="105"/>
    </location>
</feature>
<feature type="compositionally biased region" description="Polar residues" evidence="4">
    <location>
        <begin position="205"/>
        <end position="214"/>
    </location>
</feature>
<keyword evidence="6" id="KW-1185">Reference proteome</keyword>
<evidence type="ECO:0000256" key="2">
    <source>
        <dbReference type="ARBA" id="ARBA00022980"/>
    </source>
</evidence>
<dbReference type="EMBL" id="CP051140">
    <property type="protein sequence ID" value="QIW97864.1"/>
    <property type="molecule type" value="Genomic_DNA"/>
</dbReference>
<dbReference type="Gene3D" id="1.10.287.10">
    <property type="entry name" value="S15/NS1, RNA-binding"/>
    <property type="match status" value="1"/>
</dbReference>
<feature type="region of interest" description="Disordered" evidence="4">
    <location>
        <begin position="122"/>
        <end position="162"/>
    </location>
</feature>
<comment type="similarity">
    <text evidence="1">Belongs to the universal ribosomal protein uS15 family.</text>
</comment>
<name>A0A6H0XT94_9PEZI</name>
<dbReference type="AlphaFoldDB" id="A0A6H0XT94"/>
<dbReference type="PANTHER" id="PTHR23321">
    <property type="entry name" value="RIBOSOMAL PROTEIN S15, BACTERIAL AND ORGANELLAR"/>
    <property type="match status" value="1"/>
</dbReference>
<dbReference type="Pfam" id="PF00312">
    <property type="entry name" value="Ribosomal_S15"/>
    <property type="match status" value="1"/>
</dbReference>
<evidence type="ECO:0000256" key="1">
    <source>
        <dbReference type="ARBA" id="ARBA00008434"/>
    </source>
</evidence>
<keyword evidence="2" id="KW-0689">Ribosomal protein</keyword>
<keyword evidence="3" id="KW-0687">Ribonucleoprotein</keyword>
<feature type="region of interest" description="Disordered" evidence="4">
    <location>
        <begin position="196"/>
        <end position="225"/>
    </location>
</feature>
<dbReference type="GO" id="GO:1990904">
    <property type="term" value="C:ribonucleoprotein complex"/>
    <property type="evidence" value="ECO:0007669"/>
    <property type="project" value="UniProtKB-KW"/>
</dbReference>
<evidence type="ECO:0000313" key="6">
    <source>
        <dbReference type="Proteomes" id="UP000503462"/>
    </source>
</evidence>
<dbReference type="GO" id="GO:0006412">
    <property type="term" value="P:translation"/>
    <property type="evidence" value="ECO:0007669"/>
    <property type="project" value="InterPro"/>
</dbReference>
<sequence length="306" mass="34811">MALRAPLQQCLRAANNLSTTSLCRTFSSSATTFTQQPKQTTKKRRRDPYALEQARARKAANISRQKVLKEDRAAQLGDPIRGNETEFVRSFDNPPTTDSNADSNGRLNFFVRSSELEDNIAKSKWLMTPKEQPTDQDSIENITSSDTPEQRRERREAEHENAAEALRRINKLELGSSKDRLRVNVQRCINVLGRHNTDGELHSRPGSTETSKTTALPRIGPDTGSSEVQIGILTAKIRTLTQFLEGRGKMDKHNRRNLTILVHRRQKLMRYLQRKEKGGPRWQNLIQTLGLTDGAWKGEIVLPRYI</sequence>
<dbReference type="CDD" id="cd00353">
    <property type="entry name" value="Ribosomal_S15p_S13e"/>
    <property type="match status" value="1"/>
</dbReference>
<dbReference type="InterPro" id="IPR009068">
    <property type="entry name" value="uS15_NS1_RNA-bd_sf"/>
</dbReference>
<protein>
    <recommendedName>
        <fullName evidence="7">Ribosomal protein S15</fullName>
    </recommendedName>
</protein>
<feature type="compositionally biased region" description="Basic and acidic residues" evidence="4">
    <location>
        <begin position="148"/>
        <end position="162"/>
    </location>
</feature>
<evidence type="ECO:0000256" key="3">
    <source>
        <dbReference type="ARBA" id="ARBA00023274"/>
    </source>
</evidence>
<dbReference type="Proteomes" id="UP000503462">
    <property type="component" value="Chromosome 2"/>
</dbReference>
<gene>
    <name evidence="5" type="ORF">AMS68_003382</name>
</gene>
<proteinExistence type="inferred from homology"/>
<dbReference type="SUPFAM" id="SSF47060">
    <property type="entry name" value="S15/NS1 RNA-binding domain"/>
    <property type="match status" value="1"/>
</dbReference>
<dbReference type="InterPro" id="IPR000589">
    <property type="entry name" value="Ribosomal_uS15"/>
</dbReference>
<feature type="compositionally biased region" description="Polar residues" evidence="4">
    <location>
        <begin position="93"/>
        <end position="105"/>
    </location>
</feature>
<accession>A0A6H0XT94</accession>
<dbReference type="OrthoDB" id="441444at2759"/>